<protein>
    <submittedName>
        <fullName evidence="1">Uncharacterized protein</fullName>
    </submittedName>
</protein>
<accession>A0ABW6C2L9</accession>
<proteinExistence type="predicted"/>
<dbReference type="RefSeq" id="WP_377491443.1">
    <property type="nucleotide sequence ID" value="NZ_JBHUOX010000036.1"/>
</dbReference>
<gene>
    <name evidence="1" type="ORF">ACFS7Z_25040</name>
</gene>
<dbReference type="Proteomes" id="UP001597641">
    <property type="component" value="Unassembled WGS sequence"/>
</dbReference>
<evidence type="ECO:0000313" key="1">
    <source>
        <dbReference type="EMBL" id="MFD3003647.1"/>
    </source>
</evidence>
<sequence length="60" mass="6737">MLKACVGYLENVLQHAPVGHAIPILPTLRFLPNKLLIDLCQRAQQTEFDFVEPKHEPATA</sequence>
<comment type="caution">
    <text evidence="1">The sequence shown here is derived from an EMBL/GenBank/DDBJ whole genome shotgun (WGS) entry which is preliminary data.</text>
</comment>
<reference evidence="2" key="1">
    <citation type="journal article" date="2019" name="Int. J. Syst. Evol. Microbiol.">
        <title>The Global Catalogue of Microorganisms (GCM) 10K type strain sequencing project: providing services to taxonomists for standard genome sequencing and annotation.</title>
        <authorList>
            <consortium name="The Broad Institute Genomics Platform"/>
            <consortium name="The Broad Institute Genome Sequencing Center for Infectious Disease"/>
            <person name="Wu L."/>
            <person name="Ma J."/>
        </authorList>
    </citation>
    <scope>NUCLEOTIDE SEQUENCE [LARGE SCALE GENOMIC DNA]</scope>
    <source>
        <strain evidence="2">KCTC 23984</strain>
    </source>
</reference>
<keyword evidence="2" id="KW-1185">Reference proteome</keyword>
<dbReference type="EMBL" id="JBHUOX010000036">
    <property type="protein sequence ID" value="MFD3003647.1"/>
    <property type="molecule type" value="Genomic_DNA"/>
</dbReference>
<organism evidence="1 2">
    <name type="scientific">Pontibacter toksunensis</name>
    <dbReference type="NCBI Taxonomy" id="1332631"/>
    <lineage>
        <taxon>Bacteria</taxon>
        <taxon>Pseudomonadati</taxon>
        <taxon>Bacteroidota</taxon>
        <taxon>Cytophagia</taxon>
        <taxon>Cytophagales</taxon>
        <taxon>Hymenobacteraceae</taxon>
        <taxon>Pontibacter</taxon>
    </lineage>
</organism>
<name>A0ABW6C2L9_9BACT</name>
<evidence type="ECO:0000313" key="2">
    <source>
        <dbReference type="Proteomes" id="UP001597641"/>
    </source>
</evidence>